<dbReference type="Proteomes" id="UP001165064">
    <property type="component" value="Unassembled WGS sequence"/>
</dbReference>
<keyword evidence="2" id="KW-1185">Reference proteome</keyword>
<reference evidence="1" key="1">
    <citation type="submission" date="2023-04" db="EMBL/GenBank/DDBJ databases">
        <title>Ambrosiozyma monospora NBRC 10751.</title>
        <authorList>
            <person name="Ichikawa N."/>
            <person name="Sato H."/>
            <person name="Tonouchi N."/>
        </authorList>
    </citation>
    <scope>NUCLEOTIDE SEQUENCE</scope>
    <source>
        <strain evidence="1">NBRC 10751</strain>
    </source>
</reference>
<evidence type="ECO:0000313" key="2">
    <source>
        <dbReference type="Proteomes" id="UP001165064"/>
    </source>
</evidence>
<evidence type="ECO:0000313" key="1">
    <source>
        <dbReference type="EMBL" id="GME97636.1"/>
    </source>
</evidence>
<accession>A0ACB5TYU3</accession>
<comment type="caution">
    <text evidence="1">The sequence shown here is derived from an EMBL/GenBank/DDBJ whole genome shotgun (WGS) entry which is preliminary data.</text>
</comment>
<sequence>MSPSEKTFCDHDNSVLDKTVIKTFKVDDCTLPSIDVEQFNKILTEYKHSKSQDLNSKFLKYFDELVIVDCRFQYEFQGGHIDGAVNLSSKKELEDYFLHDDIAMKSPIEMTQQSRKLLVFHCEFSSHRGPLMATNLRTWDRLLNKEFYPNLYYPDIVILDGGYKKYYEKYNGFSCYPLNYIEMHDPQYKAECERGLDKLRRDSKLNLNRKDSFHGLTRRSSQRTLSMKRSFTYGQTSLNFGAATTRTIPIDARTGHAKSKSVSIFNLDNESFNYGASEQSSNDAGIFGTAATSTKNNSDRKIDLDQFFEDSPISQKTINFHDYSSSSIVLNLPFLLQLLQRLIIICQRQ</sequence>
<gene>
    <name evidence="1" type="ORF">Amon02_001029200</name>
</gene>
<dbReference type="EMBL" id="BSXS01010186">
    <property type="protein sequence ID" value="GME97636.1"/>
    <property type="molecule type" value="Genomic_DNA"/>
</dbReference>
<name>A0ACB5TYU3_AMBMO</name>
<protein>
    <submittedName>
        <fullName evidence="1">Unnamed protein product</fullName>
    </submittedName>
</protein>
<proteinExistence type="predicted"/>
<organism evidence="1 2">
    <name type="scientific">Ambrosiozyma monospora</name>
    <name type="common">Yeast</name>
    <name type="synonym">Endomycopsis monosporus</name>
    <dbReference type="NCBI Taxonomy" id="43982"/>
    <lineage>
        <taxon>Eukaryota</taxon>
        <taxon>Fungi</taxon>
        <taxon>Dikarya</taxon>
        <taxon>Ascomycota</taxon>
        <taxon>Saccharomycotina</taxon>
        <taxon>Pichiomycetes</taxon>
        <taxon>Pichiales</taxon>
        <taxon>Pichiaceae</taxon>
        <taxon>Ambrosiozyma</taxon>
    </lineage>
</organism>